<reference evidence="3 4" key="1">
    <citation type="submission" date="2024-09" db="EMBL/GenBank/DDBJ databases">
        <authorList>
            <person name="Sun Q."/>
            <person name="Mori K."/>
        </authorList>
    </citation>
    <scope>NUCLEOTIDE SEQUENCE [LARGE SCALE GENOMIC DNA]</scope>
    <source>
        <strain evidence="3 4">JCM 11201</strain>
    </source>
</reference>
<dbReference type="Pfam" id="PF03061">
    <property type="entry name" value="4HBT"/>
    <property type="match status" value="1"/>
</dbReference>
<dbReference type="Proteomes" id="UP001589609">
    <property type="component" value="Unassembled WGS sequence"/>
</dbReference>
<dbReference type="InterPro" id="IPR003736">
    <property type="entry name" value="PAAI_dom"/>
</dbReference>
<dbReference type="RefSeq" id="WP_342045605.1">
    <property type="nucleotide sequence ID" value="NZ_JBHMAF010000034.1"/>
</dbReference>
<feature type="domain" description="Thioesterase" evidence="2">
    <location>
        <begin position="42"/>
        <end position="118"/>
    </location>
</feature>
<evidence type="ECO:0000256" key="1">
    <source>
        <dbReference type="ARBA" id="ARBA00022801"/>
    </source>
</evidence>
<dbReference type="CDD" id="cd03443">
    <property type="entry name" value="PaaI_thioesterase"/>
    <property type="match status" value="1"/>
</dbReference>
<comment type="caution">
    <text evidence="3">The sequence shown here is derived from an EMBL/GenBank/DDBJ whole genome shotgun (WGS) entry which is preliminary data.</text>
</comment>
<dbReference type="NCBIfam" id="TIGR00369">
    <property type="entry name" value="unchar_dom_1"/>
    <property type="match status" value="1"/>
</dbReference>
<dbReference type="SUPFAM" id="SSF54637">
    <property type="entry name" value="Thioesterase/thiol ester dehydrase-isomerase"/>
    <property type="match status" value="1"/>
</dbReference>
<keyword evidence="4" id="KW-1185">Reference proteome</keyword>
<gene>
    <name evidence="3" type="ORF">ACFFMS_08300</name>
</gene>
<evidence type="ECO:0000259" key="2">
    <source>
        <dbReference type="Pfam" id="PF03061"/>
    </source>
</evidence>
<organism evidence="3 4">
    <name type="scientific">Ectobacillus funiculus</name>
    <dbReference type="NCBI Taxonomy" id="137993"/>
    <lineage>
        <taxon>Bacteria</taxon>
        <taxon>Bacillati</taxon>
        <taxon>Bacillota</taxon>
        <taxon>Bacilli</taxon>
        <taxon>Bacillales</taxon>
        <taxon>Bacillaceae</taxon>
        <taxon>Ectobacillus</taxon>
    </lineage>
</organism>
<dbReference type="Gene3D" id="3.10.129.10">
    <property type="entry name" value="Hotdog Thioesterase"/>
    <property type="match status" value="1"/>
</dbReference>
<protein>
    <submittedName>
        <fullName evidence="3">PaaI family thioesterase</fullName>
        <ecNumber evidence="3">3.1.2.-</ecNumber>
    </submittedName>
</protein>
<accession>A0ABV5WD43</accession>
<dbReference type="InterPro" id="IPR006683">
    <property type="entry name" value="Thioestr_dom"/>
</dbReference>
<proteinExistence type="predicted"/>
<dbReference type="EC" id="3.1.2.-" evidence="3"/>
<dbReference type="GO" id="GO:0016787">
    <property type="term" value="F:hydrolase activity"/>
    <property type="evidence" value="ECO:0007669"/>
    <property type="project" value="UniProtKB-KW"/>
</dbReference>
<sequence>MKKTEPGMSPFWDYIGMEEQVIEEGYAELRINITPNLHQRRGSVHGGVLASLIDGAVGSAVRSTLSQDQVSTTVELKINYLRPAKGSYLIAKAKLSHRGRTLAVGQAEIVNPDGKLVAMGTATYMILS</sequence>
<dbReference type="EMBL" id="JBHMAF010000034">
    <property type="protein sequence ID" value="MFB9758519.1"/>
    <property type="molecule type" value="Genomic_DNA"/>
</dbReference>
<evidence type="ECO:0000313" key="3">
    <source>
        <dbReference type="EMBL" id="MFB9758519.1"/>
    </source>
</evidence>
<name>A0ABV5WD43_9BACI</name>
<dbReference type="PANTHER" id="PTHR43240">
    <property type="entry name" value="1,4-DIHYDROXY-2-NAPHTHOYL-COA THIOESTERASE 1"/>
    <property type="match status" value="1"/>
</dbReference>
<evidence type="ECO:0000313" key="4">
    <source>
        <dbReference type="Proteomes" id="UP001589609"/>
    </source>
</evidence>
<dbReference type="InterPro" id="IPR029069">
    <property type="entry name" value="HotDog_dom_sf"/>
</dbReference>
<keyword evidence="1 3" id="KW-0378">Hydrolase</keyword>